<name>A0A5C6EIF6_9BACT</name>
<feature type="domain" description="HTH luxR-type" evidence="1">
    <location>
        <begin position="190"/>
        <end position="247"/>
    </location>
</feature>
<dbReference type="GO" id="GO:0006355">
    <property type="term" value="P:regulation of DNA-templated transcription"/>
    <property type="evidence" value="ECO:0007669"/>
    <property type="project" value="InterPro"/>
</dbReference>
<protein>
    <submittedName>
        <fullName evidence="2">Response regulator</fullName>
    </submittedName>
</protein>
<accession>A0A5C6EIF6</accession>
<evidence type="ECO:0000259" key="1">
    <source>
        <dbReference type="SMART" id="SM00421"/>
    </source>
</evidence>
<dbReference type="RefSeq" id="WP_146536315.1">
    <property type="nucleotide sequence ID" value="NZ_SJPX01000005.1"/>
</dbReference>
<gene>
    <name evidence="2" type="ORF">Poly59_47090</name>
</gene>
<dbReference type="InterPro" id="IPR000792">
    <property type="entry name" value="Tscrpt_reg_LuxR_C"/>
</dbReference>
<sequence>MIGYPQSTTNFYNPRSRLGTRVNTGGNGMQPDGFDQVESFMAECRSIVSEVHAAILADTPTDIAINSRPDCVFIKATDGTILDCNDSYRKLFSHHVSPTGRLGSAYLDESLIAASQLSDQLIISGADDVVFTHPCRDSHGRSITLRTYKSSLLGLGHPRYAILGICRLMRVSISDRHVRLLPLHASWNQFAKLKPRDQQIAAALARGEKLKTIASELSVSDKTVENARSQIFRHMNLDQAADLIKLLVRLQDNGFADFGL</sequence>
<evidence type="ECO:0000313" key="3">
    <source>
        <dbReference type="Proteomes" id="UP000317977"/>
    </source>
</evidence>
<dbReference type="Proteomes" id="UP000317977">
    <property type="component" value="Unassembled WGS sequence"/>
</dbReference>
<reference evidence="2 3" key="1">
    <citation type="submission" date="2019-02" db="EMBL/GenBank/DDBJ databases">
        <title>Deep-cultivation of Planctomycetes and their phenomic and genomic characterization uncovers novel biology.</title>
        <authorList>
            <person name="Wiegand S."/>
            <person name="Jogler M."/>
            <person name="Boedeker C."/>
            <person name="Pinto D."/>
            <person name="Vollmers J."/>
            <person name="Rivas-Marin E."/>
            <person name="Kohn T."/>
            <person name="Peeters S.H."/>
            <person name="Heuer A."/>
            <person name="Rast P."/>
            <person name="Oberbeckmann S."/>
            <person name="Bunk B."/>
            <person name="Jeske O."/>
            <person name="Meyerdierks A."/>
            <person name="Storesund J.E."/>
            <person name="Kallscheuer N."/>
            <person name="Luecker S."/>
            <person name="Lage O.M."/>
            <person name="Pohl T."/>
            <person name="Merkel B.J."/>
            <person name="Hornburger P."/>
            <person name="Mueller R.-W."/>
            <person name="Bruemmer F."/>
            <person name="Labrenz M."/>
            <person name="Spormann A.M."/>
            <person name="Op Den Camp H."/>
            <person name="Overmann J."/>
            <person name="Amann R."/>
            <person name="Jetten M.S.M."/>
            <person name="Mascher T."/>
            <person name="Medema M.H."/>
            <person name="Devos D.P."/>
            <person name="Kaster A.-K."/>
            <person name="Ovreas L."/>
            <person name="Rohde M."/>
            <person name="Galperin M.Y."/>
            <person name="Jogler C."/>
        </authorList>
    </citation>
    <scope>NUCLEOTIDE SEQUENCE [LARGE SCALE GENOMIC DNA]</scope>
    <source>
        <strain evidence="2 3">Poly59</strain>
    </source>
</reference>
<dbReference type="EMBL" id="SJPX01000005">
    <property type="protein sequence ID" value="TWU47867.1"/>
    <property type="molecule type" value="Genomic_DNA"/>
</dbReference>
<dbReference type="SMART" id="SM00421">
    <property type="entry name" value="HTH_LUXR"/>
    <property type="match status" value="1"/>
</dbReference>
<dbReference type="PRINTS" id="PR00038">
    <property type="entry name" value="HTHLUXR"/>
</dbReference>
<comment type="caution">
    <text evidence="2">The sequence shown here is derived from an EMBL/GenBank/DDBJ whole genome shotgun (WGS) entry which is preliminary data.</text>
</comment>
<keyword evidence="3" id="KW-1185">Reference proteome</keyword>
<dbReference type="Gene3D" id="1.10.10.10">
    <property type="entry name" value="Winged helix-like DNA-binding domain superfamily/Winged helix DNA-binding domain"/>
    <property type="match status" value="1"/>
</dbReference>
<evidence type="ECO:0000313" key="2">
    <source>
        <dbReference type="EMBL" id="TWU47867.1"/>
    </source>
</evidence>
<dbReference type="AlphaFoldDB" id="A0A5C6EIF6"/>
<organism evidence="2 3">
    <name type="scientific">Rubripirellula reticaptiva</name>
    <dbReference type="NCBI Taxonomy" id="2528013"/>
    <lineage>
        <taxon>Bacteria</taxon>
        <taxon>Pseudomonadati</taxon>
        <taxon>Planctomycetota</taxon>
        <taxon>Planctomycetia</taxon>
        <taxon>Pirellulales</taxon>
        <taxon>Pirellulaceae</taxon>
        <taxon>Rubripirellula</taxon>
    </lineage>
</organism>
<dbReference type="GO" id="GO:0003677">
    <property type="term" value="F:DNA binding"/>
    <property type="evidence" value="ECO:0007669"/>
    <property type="project" value="InterPro"/>
</dbReference>
<dbReference type="Pfam" id="PF00196">
    <property type="entry name" value="GerE"/>
    <property type="match status" value="1"/>
</dbReference>
<dbReference type="SUPFAM" id="SSF46894">
    <property type="entry name" value="C-terminal effector domain of the bipartite response regulators"/>
    <property type="match status" value="1"/>
</dbReference>
<dbReference type="InterPro" id="IPR036388">
    <property type="entry name" value="WH-like_DNA-bd_sf"/>
</dbReference>
<dbReference type="OrthoDB" id="260983at2"/>
<proteinExistence type="predicted"/>
<dbReference type="InterPro" id="IPR016032">
    <property type="entry name" value="Sig_transdc_resp-reg_C-effctor"/>
</dbReference>